<dbReference type="AlphaFoldDB" id="A0A1L9NRY2"/>
<dbReference type="EMBL" id="MLCB01000202">
    <property type="protein sequence ID" value="OJI92055.1"/>
    <property type="molecule type" value="Genomic_DNA"/>
</dbReference>
<evidence type="ECO:0000256" key="1">
    <source>
        <dbReference type="SAM" id="SignalP"/>
    </source>
</evidence>
<gene>
    <name evidence="2" type="ORF">PFRI_37350</name>
</gene>
<sequence length="146" mass="15365">MPVLKNTIAPLALMISLVMPAFAQNAQEDDGSYTLQNAPVKREIALMCRFESECFEAESCAETTFSFDLKGRAGGLTATDMAVEVAMVSEIGDATLIGVRSGSAMSLSGGAFDARHLLTIAEGGAARYTLHYADGPMAISYLGACE</sequence>
<evidence type="ECO:0000313" key="3">
    <source>
        <dbReference type="Proteomes" id="UP000184514"/>
    </source>
</evidence>
<feature type="signal peptide" evidence="1">
    <location>
        <begin position="1"/>
        <end position="23"/>
    </location>
</feature>
<comment type="caution">
    <text evidence="2">The sequence shown here is derived from an EMBL/GenBank/DDBJ whole genome shotgun (WGS) entry which is preliminary data.</text>
</comment>
<feature type="chain" id="PRO_5012838021" description="Invasion associated locus B (IalB) protein" evidence="1">
    <location>
        <begin position="24"/>
        <end position="146"/>
    </location>
</feature>
<protein>
    <recommendedName>
        <fullName evidence="4">Invasion associated locus B (IalB) protein</fullName>
    </recommendedName>
</protein>
<keyword evidence="1" id="KW-0732">Signal</keyword>
<dbReference type="RefSeq" id="WP_111445591.1">
    <property type="nucleotide sequence ID" value="NZ_JABBAN010000108.1"/>
</dbReference>
<accession>A0A1L9NRY2</accession>
<dbReference type="OrthoDB" id="7876140at2"/>
<dbReference type="Proteomes" id="UP000184514">
    <property type="component" value="Unassembled WGS sequence"/>
</dbReference>
<evidence type="ECO:0008006" key="4">
    <source>
        <dbReference type="Google" id="ProtNLM"/>
    </source>
</evidence>
<reference evidence="2 3" key="1">
    <citation type="submission" date="2016-10" db="EMBL/GenBank/DDBJ databases">
        <title>Genome sequence of Planktotalea frisia SH6-1.</title>
        <authorList>
            <person name="Poehlein A."/>
            <person name="Bakenhus I."/>
            <person name="Voget S."/>
            <person name="Brinkhoff T."/>
            <person name="Simon M."/>
        </authorList>
    </citation>
    <scope>NUCLEOTIDE SEQUENCE [LARGE SCALE GENOMIC DNA]</scope>
    <source>
        <strain evidence="2 3">SH6-1</strain>
    </source>
</reference>
<organism evidence="2 3">
    <name type="scientific">Planktotalea frisia</name>
    <dbReference type="NCBI Taxonomy" id="696762"/>
    <lineage>
        <taxon>Bacteria</taxon>
        <taxon>Pseudomonadati</taxon>
        <taxon>Pseudomonadota</taxon>
        <taxon>Alphaproteobacteria</taxon>
        <taxon>Rhodobacterales</taxon>
        <taxon>Paracoccaceae</taxon>
        <taxon>Planktotalea</taxon>
    </lineage>
</organism>
<dbReference type="STRING" id="696762.PFRI_37350"/>
<evidence type="ECO:0000313" key="2">
    <source>
        <dbReference type="EMBL" id="OJI92055.1"/>
    </source>
</evidence>
<keyword evidence="3" id="KW-1185">Reference proteome</keyword>
<name>A0A1L9NRY2_9RHOB</name>
<proteinExistence type="predicted"/>